<proteinExistence type="predicted"/>
<organism evidence="3 4">
    <name type="scientific">Dryococelus australis</name>
    <dbReference type="NCBI Taxonomy" id="614101"/>
    <lineage>
        <taxon>Eukaryota</taxon>
        <taxon>Metazoa</taxon>
        <taxon>Ecdysozoa</taxon>
        <taxon>Arthropoda</taxon>
        <taxon>Hexapoda</taxon>
        <taxon>Insecta</taxon>
        <taxon>Pterygota</taxon>
        <taxon>Neoptera</taxon>
        <taxon>Polyneoptera</taxon>
        <taxon>Phasmatodea</taxon>
        <taxon>Verophasmatodea</taxon>
        <taxon>Anareolatae</taxon>
        <taxon>Phasmatidae</taxon>
        <taxon>Eurycanthinae</taxon>
        <taxon>Dryococelus</taxon>
    </lineage>
</organism>
<reference evidence="3 4" key="1">
    <citation type="submission" date="2023-02" db="EMBL/GenBank/DDBJ databases">
        <title>LHISI_Scaffold_Assembly.</title>
        <authorList>
            <person name="Stuart O.P."/>
            <person name="Cleave R."/>
            <person name="Magrath M.J.L."/>
            <person name="Mikheyev A.S."/>
        </authorList>
    </citation>
    <scope>NUCLEOTIDE SEQUENCE [LARGE SCALE GENOMIC DNA]</scope>
    <source>
        <strain evidence="3">Daus_M_001</strain>
        <tissue evidence="3">Leg muscle</tissue>
    </source>
</reference>
<dbReference type="Gene3D" id="1.10.10.60">
    <property type="entry name" value="Homeodomain-like"/>
    <property type="match status" value="1"/>
</dbReference>
<dbReference type="Proteomes" id="UP001159363">
    <property type="component" value="Chromosome 3"/>
</dbReference>
<evidence type="ECO:0000256" key="1">
    <source>
        <dbReference type="ARBA" id="ARBA00023125"/>
    </source>
</evidence>
<dbReference type="Pfam" id="PF03221">
    <property type="entry name" value="HTH_Tnp_Tc5"/>
    <property type="match status" value="1"/>
</dbReference>
<gene>
    <name evidence="3" type="ORF">PR048_009985</name>
</gene>
<dbReference type="EMBL" id="JARBHB010000003">
    <property type="protein sequence ID" value="KAJ8890476.1"/>
    <property type="molecule type" value="Genomic_DNA"/>
</dbReference>
<keyword evidence="1" id="KW-0238">DNA-binding</keyword>
<evidence type="ECO:0000313" key="3">
    <source>
        <dbReference type="EMBL" id="KAJ8890476.1"/>
    </source>
</evidence>
<comment type="caution">
    <text evidence="3">The sequence shown here is derived from an EMBL/GenBank/DDBJ whole genome shotgun (WGS) entry which is preliminary data.</text>
</comment>
<keyword evidence="4" id="KW-1185">Reference proteome</keyword>
<name>A0ABQ9I1G2_9NEOP</name>
<evidence type="ECO:0000313" key="4">
    <source>
        <dbReference type="Proteomes" id="UP001159363"/>
    </source>
</evidence>
<dbReference type="InterPro" id="IPR006600">
    <property type="entry name" value="HTH_CenpB_DNA-bd_dom"/>
</dbReference>
<accession>A0ABQ9I1G2</accession>
<sequence length="475" mass="54366">MRGGAKEAGDQGRGVGAKGMKVLCSAPDYFRVGGRLKKEERARKHPGAAKQTSTSLPGLTAWSVFPSSIARCAYSVLCPPPHFQTPTMLDHYFVKYSRILKRQSNMDVVGRKQQQLLEKWQKRPEVIFCNVKFFVDLSPFLLPMNESETRDDAIDVLHNQFSLLQLEDLTSLVKIEDSELDKWIRISAVTSVGGKPKYDSTMNVEPWAESRISNNNSTLAFSLASTCLHSPTLSQLLSHPHSRCSGLPSAINITTSHCCFTCVPHSLWRIHRSEAAAISGPMLIGKGKKFYRKTKLTVPFTFSEDWLTRFKDMYGIRKSDVCGEQKLADVDKFAARCSRPQYEQQRSLSRIWAAWHERDAHARAAYFTSQPEYLGPSDSSKLPRCRGSRRSPATYTQQCSHCWPQHTIYGLVWHTSWHFPPDMTRFHTRFGNWTRPIFRGRFHTDFRTWPITLQFQSLGRSRDYYSKFSPVHDSR</sequence>
<evidence type="ECO:0000259" key="2">
    <source>
        <dbReference type="Pfam" id="PF03221"/>
    </source>
</evidence>
<feature type="domain" description="HTH CENPB-type" evidence="2">
    <location>
        <begin position="272"/>
        <end position="318"/>
    </location>
</feature>
<protein>
    <recommendedName>
        <fullName evidence="2">HTH CENPB-type domain-containing protein</fullName>
    </recommendedName>
</protein>